<sequence>MDIDVLRVSGETEWKRLEQLTRQRSLSGDEIDEFDRLYRSTTTDLARVRTLNPDPDVIAELSRILSAARGRLAGTGGLSGAVIARFFTVSLPLTLYRIRWVIVAVMAAFIAIAGVQAHYLMSHPDVMNELGTPEELKYYAQSAFVEYYHQDTNAEFGLSVWANNAWIALVGVATGITGVYPLKILWENATSIGTSTAIVFSYGGVWHFFRFILPHGLPELTAVFISIAAGLRVFWSLLVPGPMTRFQAVGQAARSAMTVAAGCAILLAGSGVLEGFVTPSDLPDAVKITFGALMTAAVWAYILILGRRAYQAGASADVGIDAGYYQPVSG</sequence>
<dbReference type="PANTHER" id="PTHR35337:SF1">
    <property type="entry name" value="SLR1478 PROTEIN"/>
    <property type="match status" value="1"/>
</dbReference>
<feature type="transmembrane region" description="Helical" evidence="1">
    <location>
        <begin position="252"/>
        <end position="273"/>
    </location>
</feature>
<keyword evidence="1" id="KW-0472">Membrane</keyword>
<evidence type="ECO:0000313" key="2">
    <source>
        <dbReference type="EMBL" id="KSW10951.1"/>
    </source>
</evidence>
<keyword evidence="1" id="KW-0812">Transmembrane</keyword>
<dbReference type="InterPro" id="IPR002798">
    <property type="entry name" value="SpoIIM-like"/>
</dbReference>
<feature type="transmembrane region" description="Helical" evidence="1">
    <location>
        <begin position="221"/>
        <end position="240"/>
    </location>
</feature>
<keyword evidence="1" id="KW-1133">Transmembrane helix</keyword>
<comment type="caution">
    <text evidence="2">The sequence shown here is derived from an EMBL/GenBank/DDBJ whole genome shotgun (WGS) entry which is preliminary data.</text>
</comment>
<protein>
    <recommendedName>
        <fullName evidence="4">Stage II sporulation protein M</fullName>
    </recommendedName>
</protein>
<evidence type="ECO:0000256" key="1">
    <source>
        <dbReference type="SAM" id="Phobius"/>
    </source>
</evidence>
<name>A0A0V8RS61_9ACTO</name>
<feature type="transmembrane region" description="Helical" evidence="1">
    <location>
        <begin position="285"/>
        <end position="305"/>
    </location>
</feature>
<proteinExistence type="predicted"/>
<feature type="transmembrane region" description="Helical" evidence="1">
    <location>
        <begin position="189"/>
        <end position="209"/>
    </location>
</feature>
<dbReference type="Proteomes" id="UP000054686">
    <property type="component" value="Unassembled WGS sequence"/>
</dbReference>
<accession>A0A0V8RS61</accession>
<organism evidence="2 3">
    <name type="scientific">Schaalia odontolytica</name>
    <dbReference type="NCBI Taxonomy" id="1660"/>
    <lineage>
        <taxon>Bacteria</taxon>
        <taxon>Bacillati</taxon>
        <taxon>Actinomycetota</taxon>
        <taxon>Actinomycetes</taxon>
        <taxon>Actinomycetales</taxon>
        <taxon>Actinomycetaceae</taxon>
        <taxon>Schaalia</taxon>
    </lineage>
</organism>
<dbReference type="AlphaFoldDB" id="A0A0V8RS61"/>
<dbReference type="RefSeq" id="WP_060566583.1">
    <property type="nucleotide sequence ID" value="NZ_CP040006.1"/>
</dbReference>
<dbReference type="OrthoDB" id="5243448at2"/>
<feature type="transmembrane region" description="Helical" evidence="1">
    <location>
        <begin position="100"/>
        <end position="121"/>
    </location>
</feature>
<dbReference type="Pfam" id="PF01944">
    <property type="entry name" value="SpoIIM"/>
    <property type="match status" value="1"/>
</dbReference>
<dbReference type="EMBL" id="LLVT01000002">
    <property type="protein sequence ID" value="KSW10951.1"/>
    <property type="molecule type" value="Genomic_DNA"/>
</dbReference>
<gene>
    <name evidence="2" type="ORF">APY09_05610</name>
</gene>
<dbReference type="PANTHER" id="PTHR35337">
    <property type="entry name" value="SLR1478 PROTEIN"/>
    <property type="match status" value="1"/>
</dbReference>
<evidence type="ECO:0000313" key="3">
    <source>
        <dbReference type="Proteomes" id="UP000054686"/>
    </source>
</evidence>
<evidence type="ECO:0008006" key="4">
    <source>
        <dbReference type="Google" id="ProtNLM"/>
    </source>
</evidence>
<reference evidence="2 3" key="1">
    <citation type="submission" date="2015-10" db="EMBL/GenBank/DDBJ databases">
        <title>Draft Genome of Actinomyces odontolyticus subsp. actinosynbacter strain XH001.</title>
        <authorList>
            <person name="Mclean J.S."/>
            <person name="He X."/>
        </authorList>
    </citation>
    <scope>NUCLEOTIDE SEQUENCE [LARGE SCALE GENOMIC DNA]</scope>
    <source>
        <strain evidence="2 3">XH001</strain>
    </source>
</reference>
<feature type="transmembrane region" description="Helical" evidence="1">
    <location>
        <begin position="165"/>
        <end position="182"/>
    </location>
</feature>